<dbReference type="Proteomes" id="UP000626109">
    <property type="component" value="Unassembled WGS sequence"/>
</dbReference>
<feature type="compositionally biased region" description="Polar residues" evidence="1">
    <location>
        <begin position="107"/>
        <end position="116"/>
    </location>
</feature>
<feature type="domain" description="PPIase cyclophilin-type" evidence="2">
    <location>
        <begin position="227"/>
        <end position="352"/>
    </location>
</feature>
<name>A0A813ITB8_POLGL</name>
<dbReference type="GO" id="GO:0003755">
    <property type="term" value="F:peptidyl-prolyl cis-trans isomerase activity"/>
    <property type="evidence" value="ECO:0007669"/>
    <property type="project" value="InterPro"/>
</dbReference>
<dbReference type="PANTHER" id="PTHR13270">
    <property type="entry name" value="PROTEIN C20ORF116-RELATED"/>
    <property type="match status" value="1"/>
</dbReference>
<organism evidence="3 4">
    <name type="scientific">Polarella glacialis</name>
    <name type="common">Dinoflagellate</name>
    <dbReference type="NCBI Taxonomy" id="89957"/>
    <lineage>
        <taxon>Eukaryota</taxon>
        <taxon>Sar</taxon>
        <taxon>Alveolata</taxon>
        <taxon>Dinophyceae</taxon>
        <taxon>Suessiales</taxon>
        <taxon>Suessiaceae</taxon>
        <taxon>Polarella</taxon>
    </lineage>
</organism>
<feature type="compositionally biased region" description="Basic and acidic residues" evidence="1">
    <location>
        <begin position="121"/>
        <end position="136"/>
    </location>
</feature>
<dbReference type="SUPFAM" id="SSF50891">
    <property type="entry name" value="Cyclophilin-like"/>
    <property type="match status" value="1"/>
</dbReference>
<dbReference type="Pfam" id="PF00160">
    <property type="entry name" value="Pro_isomerase"/>
    <property type="match status" value="1"/>
</dbReference>
<feature type="non-terminal residue" evidence="3">
    <location>
        <position position="1"/>
    </location>
</feature>
<reference evidence="3" key="1">
    <citation type="submission" date="2021-02" db="EMBL/GenBank/DDBJ databases">
        <authorList>
            <person name="Dougan E. K."/>
            <person name="Rhodes N."/>
            <person name="Thang M."/>
            <person name="Chan C."/>
        </authorList>
    </citation>
    <scope>NUCLEOTIDE SEQUENCE</scope>
</reference>
<feature type="non-terminal residue" evidence="3">
    <location>
        <position position="456"/>
    </location>
</feature>
<dbReference type="AlphaFoldDB" id="A0A813ITB8"/>
<sequence length="456" mass="49793">GTQVTLQIPDGAPPGTLLVVPVRNGAEQIKVRVPEGCGPGSSLILTQAEGSEEWSMEIGKVVPWVDDEEAEDEEGEEGGEDHFSPNGQEPQQQQPQPQQEGEEEDGSSSANRSQEPATRPGESERLESERQQRLEQEYQQQQQQQQEHQRQQEQQQQQQHRQKDEQHRQQLQHQLQKEEQMRLEEEMREEDARMQAEAVDPSCRGERGFEAVEPFREELDAAVAFTVRLDTTAGVIDIIVRPDWAPHGTRRFLELAAAGDLVDLAFYRAISGCIVQFGLPAKRTWPPIPDDPPTGVPFLLGAVSFAAVGENTRRSTLFICVGDMSHCLGEKPWETPIGAVAESSLDVLEHIVTDFGDIAEFGGAGPDTSCLNAEGNAYLAREFPHLSYIRSATPLDWEGDGEELSPHAAPAAWGEWPAPSAPSPSPSSVFPAAAPALSASLAAPRGEGAASAAARK</sequence>
<protein>
    <recommendedName>
        <fullName evidence="2">PPIase cyclophilin-type domain-containing protein</fullName>
    </recommendedName>
</protein>
<dbReference type="Gene3D" id="2.40.100.10">
    <property type="entry name" value="Cyclophilin-like"/>
    <property type="match status" value="1"/>
</dbReference>
<accession>A0A813ITB8</accession>
<evidence type="ECO:0000313" key="3">
    <source>
        <dbReference type="EMBL" id="CAE8660625.1"/>
    </source>
</evidence>
<feature type="region of interest" description="Disordered" evidence="1">
    <location>
        <begin position="399"/>
        <end position="431"/>
    </location>
</feature>
<dbReference type="InterPro" id="IPR002130">
    <property type="entry name" value="Cyclophilin-type_PPIase_dom"/>
</dbReference>
<feature type="compositionally biased region" description="Acidic residues" evidence="1">
    <location>
        <begin position="65"/>
        <end position="79"/>
    </location>
</feature>
<feature type="compositionally biased region" description="Low complexity" evidence="1">
    <location>
        <begin position="137"/>
        <end position="159"/>
    </location>
</feature>
<feature type="compositionally biased region" description="Low complexity" evidence="1">
    <location>
        <begin position="87"/>
        <end position="99"/>
    </location>
</feature>
<comment type="caution">
    <text evidence="3">The sequence shown here is derived from an EMBL/GenBank/DDBJ whole genome shotgun (WGS) entry which is preliminary data.</text>
</comment>
<proteinExistence type="predicted"/>
<evidence type="ECO:0000256" key="1">
    <source>
        <dbReference type="SAM" id="MobiDB-lite"/>
    </source>
</evidence>
<dbReference type="InterPro" id="IPR029000">
    <property type="entry name" value="Cyclophilin-like_dom_sf"/>
</dbReference>
<gene>
    <name evidence="3" type="ORF">PGLA2088_LOCUS14211</name>
</gene>
<dbReference type="EMBL" id="CAJNNW010017263">
    <property type="protein sequence ID" value="CAE8660625.1"/>
    <property type="molecule type" value="Genomic_DNA"/>
</dbReference>
<evidence type="ECO:0000259" key="2">
    <source>
        <dbReference type="Pfam" id="PF00160"/>
    </source>
</evidence>
<evidence type="ECO:0000313" key="4">
    <source>
        <dbReference type="Proteomes" id="UP000626109"/>
    </source>
</evidence>
<feature type="compositionally biased region" description="Low complexity" evidence="1">
    <location>
        <begin position="406"/>
        <end position="418"/>
    </location>
</feature>
<feature type="region of interest" description="Disordered" evidence="1">
    <location>
        <begin position="33"/>
        <end position="182"/>
    </location>
</feature>
<dbReference type="PANTHER" id="PTHR13270:SF14">
    <property type="entry name" value="SEX DETERMINATION AND DOSAGE COMPENSATION PROTEIN SDC-2"/>
    <property type="match status" value="1"/>
</dbReference>